<evidence type="ECO:0000256" key="2">
    <source>
        <dbReference type="ARBA" id="ARBA00010944"/>
    </source>
</evidence>
<proteinExistence type="inferred from homology"/>
<comment type="similarity">
    <text evidence="2 6">Belongs to the dTDP-4-dehydrorhamnose reductase family.</text>
</comment>
<dbReference type="EC" id="1.1.1.133" evidence="3 6"/>
<evidence type="ECO:0000256" key="6">
    <source>
        <dbReference type="RuleBase" id="RU364082"/>
    </source>
</evidence>
<evidence type="ECO:0000256" key="5">
    <source>
        <dbReference type="ARBA" id="ARBA00048200"/>
    </source>
</evidence>
<dbReference type="SUPFAM" id="SSF51735">
    <property type="entry name" value="NAD(P)-binding Rossmann-fold domains"/>
    <property type="match status" value="1"/>
</dbReference>
<dbReference type="PANTHER" id="PTHR10491">
    <property type="entry name" value="DTDP-4-DEHYDRORHAMNOSE REDUCTASE"/>
    <property type="match status" value="1"/>
</dbReference>
<evidence type="ECO:0000256" key="3">
    <source>
        <dbReference type="ARBA" id="ARBA00012929"/>
    </source>
</evidence>
<dbReference type="OrthoDB" id="9803892at2"/>
<dbReference type="RefSeq" id="WP_151107057.1">
    <property type="nucleotide sequence ID" value="NZ_WAEM01000002.1"/>
</dbReference>
<sequence>MVVLVTGANGQLGQSLQFISKHYSDIQFHFYSSSELDITNKNNIKEIFSLIKPDFCINAAAYTAVDKAETETEKASLVNVIGAKNMAQICNEFYATLIHVSTDFVFDGIKETPYTEEDTTNPQGVYGKTKREGEMEIIKNLKHYFIVRTSWLYSSFGNNFMKTMLKLSKERDKLNVVNDQIGTPTHAIDLAQALVKIILSGSKNYGIYHFSNEGNTSWYGFAKEIFNINNTIIDLKPIPTSEFPTPAVRPKYSVLDKSKIKAEFHISIKEWADSLKFYN</sequence>
<keyword evidence="6 8" id="KW-0560">Oxidoreductase</keyword>
<accession>A0A7J5AHT1</accession>
<dbReference type="NCBIfam" id="TIGR01214">
    <property type="entry name" value="rmlD"/>
    <property type="match status" value="1"/>
</dbReference>
<evidence type="ECO:0000259" key="7">
    <source>
        <dbReference type="Pfam" id="PF04321"/>
    </source>
</evidence>
<dbReference type="UniPathway" id="UPA00124"/>
<dbReference type="InterPro" id="IPR005913">
    <property type="entry name" value="dTDP_dehydrorham_reduct"/>
</dbReference>
<comment type="caution">
    <text evidence="8">The sequence shown here is derived from an EMBL/GenBank/DDBJ whole genome shotgun (WGS) entry which is preliminary data.</text>
</comment>
<dbReference type="CDD" id="cd05254">
    <property type="entry name" value="dTDP_HR_like_SDR_e"/>
    <property type="match status" value="1"/>
</dbReference>
<dbReference type="Pfam" id="PF04321">
    <property type="entry name" value="RmlD_sub_bind"/>
    <property type="match status" value="1"/>
</dbReference>
<dbReference type="GO" id="GO:0005829">
    <property type="term" value="C:cytosol"/>
    <property type="evidence" value="ECO:0007669"/>
    <property type="project" value="TreeGrafter"/>
</dbReference>
<dbReference type="Proteomes" id="UP000490922">
    <property type="component" value="Unassembled WGS sequence"/>
</dbReference>
<comment type="pathway">
    <text evidence="1 6">Carbohydrate biosynthesis; dTDP-L-rhamnose biosynthesis.</text>
</comment>
<reference evidence="8 9" key="1">
    <citation type="submission" date="2019-09" db="EMBL/GenBank/DDBJ databases">
        <title>Flavobacterium sp. nov., isolated from glacier ice.</title>
        <authorList>
            <person name="Liu Q."/>
        </authorList>
    </citation>
    <scope>NUCLEOTIDE SEQUENCE [LARGE SCALE GENOMIC DNA]</scope>
    <source>
        <strain evidence="8 9">NBRC 112527</strain>
    </source>
</reference>
<dbReference type="Gene3D" id="3.40.50.720">
    <property type="entry name" value="NAD(P)-binding Rossmann-like Domain"/>
    <property type="match status" value="1"/>
</dbReference>
<gene>
    <name evidence="8" type="primary">rfbD</name>
    <name evidence="8" type="ORF">F6464_06885</name>
</gene>
<dbReference type="Gene3D" id="3.90.25.10">
    <property type="entry name" value="UDP-galactose 4-epimerase, domain 1"/>
    <property type="match status" value="1"/>
</dbReference>
<evidence type="ECO:0000313" key="9">
    <source>
        <dbReference type="Proteomes" id="UP000490922"/>
    </source>
</evidence>
<dbReference type="GO" id="GO:0008831">
    <property type="term" value="F:dTDP-4-dehydrorhamnose reductase activity"/>
    <property type="evidence" value="ECO:0007669"/>
    <property type="project" value="UniProtKB-EC"/>
</dbReference>
<dbReference type="EMBL" id="WAEM01000002">
    <property type="protein sequence ID" value="KAB1157063.1"/>
    <property type="molecule type" value="Genomic_DNA"/>
</dbReference>
<evidence type="ECO:0000256" key="1">
    <source>
        <dbReference type="ARBA" id="ARBA00004781"/>
    </source>
</evidence>
<feature type="domain" description="RmlD-like substrate binding" evidence="7">
    <location>
        <begin position="1"/>
        <end position="276"/>
    </location>
</feature>
<evidence type="ECO:0000256" key="4">
    <source>
        <dbReference type="ARBA" id="ARBA00017099"/>
    </source>
</evidence>
<keyword evidence="9" id="KW-1185">Reference proteome</keyword>
<protein>
    <recommendedName>
        <fullName evidence="4 6">dTDP-4-dehydrorhamnose reductase</fullName>
        <ecNumber evidence="3 6">1.1.1.133</ecNumber>
    </recommendedName>
</protein>
<dbReference type="GO" id="GO:0019305">
    <property type="term" value="P:dTDP-rhamnose biosynthetic process"/>
    <property type="evidence" value="ECO:0007669"/>
    <property type="project" value="UniProtKB-UniPathway"/>
</dbReference>
<keyword evidence="6" id="KW-0521">NADP</keyword>
<evidence type="ECO:0000313" key="8">
    <source>
        <dbReference type="EMBL" id="KAB1157063.1"/>
    </source>
</evidence>
<name>A0A7J5AHT1_9FLAO</name>
<dbReference type="InterPro" id="IPR036291">
    <property type="entry name" value="NAD(P)-bd_dom_sf"/>
</dbReference>
<dbReference type="InterPro" id="IPR029903">
    <property type="entry name" value="RmlD-like-bd"/>
</dbReference>
<comment type="function">
    <text evidence="6">Catalyzes the reduction of dTDP-6-deoxy-L-lyxo-4-hexulose to yield dTDP-L-rhamnose.</text>
</comment>
<dbReference type="PANTHER" id="PTHR10491:SF4">
    <property type="entry name" value="METHIONINE ADENOSYLTRANSFERASE 2 SUBUNIT BETA"/>
    <property type="match status" value="1"/>
</dbReference>
<organism evidence="8 9">
    <name type="scientific">Flavobacterium luteum</name>
    <dbReference type="NCBI Taxonomy" id="2026654"/>
    <lineage>
        <taxon>Bacteria</taxon>
        <taxon>Pseudomonadati</taxon>
        <taxon>Bacteroidota</taxon>
        <taxon>Flavobacteriia</taxon>
        <taxon>Flavobacteriales</taxon>
        <taxon>Flavobacteriaceae</taxon>
        <taxon>Flavobacterium</taxon>
    </lineage>
</organism>
<comment type="catalytic activity">
    <reaction evidence="5">
        <text>dTDP-beta-L-rhamnose + NADP(+) = dTDP-4-dehydro-beta-L-rhamnose + NADPH + H(+)</text>
        <dbReference type="Rhea" id="RHEA:21796"/>
        <dbReference type="ChEBI" id="CHEBI:15378"/>
        <dbReference type="ChEBI" id="CHEBI:57510"/>
        <dbReference type="ChEBI" id="CHEBI:57783"/>
        <dbReference type="ChEBI" id="CHEBI:58349"/>
        <dbReference type="ChEBI" id="CHEBI:62830"/>
        <dbReference type="EC" id="1.1.1.133"/>
    </reaction>
</comment>
<dbReference type="AlphaFoldDB" id="A0A7J5AHT1"/>